<dbReference type="SUPFAM" id="SSF109604">
    <property type="entry name" value="HD-domain/PDEase-like"/>
    <property type="match status" value="1"/>
</dbReference>
<keyword evidence="3" id="KW-1185">Reference proteome</keyword>
<dbReference type="Proteomes" id="UP001241056">
    <property type="component" value="Unassembled WGS sequence"/>
</dbReference>
<dbReference type="RefSeq" id="WP_289409263.1">
    <property type="nucleotide sequence ID" value="NZ_JAUCDY010000001.1"/>
</dbReference>
<accession>A0ABT7SKJ4</accession>
<dbReference type="Gene3D" id="3.90.960.10">
    <property type="entry name" value="YbaK/aminoacyl-tRNA synthetase-associated domain"/>
    <property type="match status" value="1"/>
</dbReference>
<gene>
    <name evidence="2" type="ORF">QEZ41_00160</name>
</gene>
<dbReference type="PANTHER" id="PTHR33525:SF3">
    <property type="entry name" value="RIBONUCLEASE Y"/>
    <property type="match status" value="1"/>
</dbReference>
<dbReference type="PIRSF" id="PIRSF036888">
    <property type="entry name" value="HDGYPm_UCP036888"/>
    <property type="match status" value="1"/>
</dbReference>
<dbReference type="EMBL" id="JAUCDY010000001">
    <property type="protein sequence ID" value="MDM7856703.1"/>
    <property type="molecule type" value="Genomic_DNA"/>
</dbReference>
<comment type="caution">
    <text evidence="2">The sequence shown here is derived from an EMBL/GenBank/DDBJ whole genome shotgun (WGS) entry which is preliminary data.</text>
</comment>
<evidence type="ECO:0000313" key="3">
    <source>
        <dbReference type="Proteomes" id="UP001241056"/>
    </source>
</evidence>
<dbReference type="InterPro" id="IPR052340">
    <property type="entry name" value="RNase_Y/CdgJ"/>
</dbReference>
<dbReference type="InterPro" id="IPR013976">
    <property type="entry name" value="HDOD"/>
</dbReference>
<sequence length="461" mass="50937">MSLSDFSTSQPSISSEQVAWLLKQQNIPVETQSAQLTPAQQQLQVVVLRDAEQYLCAIFARNHILDLRALNTQLNANYKADSKHSSSLKVRLQVHDLPAIPDLLNLPCVYATHLTELDDVLFESGSAGSLLKISADSFSQLMKNSQALAFTAELPATNPNLLPSNLDVQHIKQAVQSLTTLRIKQRLEETLEIPPLSVTAQKVLRLRTDPNAYVDELTAIVETDPAMAAQVMSWAASPYYAAPGKVRSIEDAIIRVLGFDLVINLALGLALGKTLKLPSQNASQNRDYWQQAIYTASLIEGLVVAIPRQYRPEAGLAYLAGLLHSFGYVLLAHIFPSYFSLISQYLAANPHLQACYVEHFLLGITREQMGAWLMQHWQMPEELTVAIRQQHNPDYQGPYAVYSQLTYLATQLLAAQEGVTQDIPASLYESLHLTPTDAQQALDKVTAAEQALRLLAAQLSS</sequence>
<dbReference type="PROSITE" id="PS51833">
    <property type="entry name" value="HDOD"/>
    <property type="match status" value="1"/>
</dbReference>
<evidence type="ECO:0000259" key="1">
    <source>
        <dbReference type="PROSITE" id="PS51833"/>
    </source>
</evidence>
<dbReference type="Gene3D" id="1.10.3210.10">
    <property type="entry name" value="Hypothetical protein af1432"/>
    <property type="match status" value="1"/>
</dbReference>
<name>A0ABT7SKJ4_9GAMM</name>
<dbReference type="InterPro" id="IPR014627">
    <property type="entry name" value="UCP036888_HDGYP-like"/>
</dbReference>
<organism evidence="2 3">
    <name type="scientific">Thiopseudomonas acetoxidans</name>
    <dbReference type="NCBI Taxonomy" id="3041622"/>
    <lineage>
        <taxon>Bacteria</taxon>
        <taxon>Pseudomonadati</taxon>
        <taxon>Pseudomonadota</taxon>
        <taxon>Gammaproteobacteria</taxon>
        <taxon>Pseudomonadales</taxon>
        <taxon>Pseudomonadaceae</taxon>
        <taxon>Thiopseudomonas</taxon>
    </lineage>
</organism>
<feature type="domain" description="HDOD" evidence="1">
    <location>
        <begin position="193"/>
        <end position="393"/>
    </location>
</feature>
<protein>
    <submittedName>
        <fullName evidence="2">HDOD domain-containing protein</fullName>
    </submittedName>
</protein>
<dbReference type="InterPro" id="IPR036754">
    <property type="entry name" value="YbaK/aa-tRNA-synt-asso_dom_sf"/>
</dbReference>
<dbReference type="SUPFAM" id="SSF55826">
    <property type="entry name" value="YbaK/ProRS associated domain"/>
    <property type="match status" value="1"/>
</dbReference>
<dbReference type="PANTHER" id="PTHR33525">
    <property type="match status" value="1"/>
</dbReference>
<evidence type="ECO:0000313" key="2">
    <source>
        <dbReference type="EMBL" id="MDM7856703.1"/>
    </source>
</evidence>
<reference evidence="2 3" key="1">
    <citation type="submission" date="2023-06" db="EMBL/GenBank/DDBJ databases">
        <title>Thiopseudomonas sp. CY1220 draft genome sequence.</title>
        <authorList>
            <person name="Zhao G."/>
            <person name="An M."/>
        </authorList>
    </citation>
    <scope>NUCLEOTIDE SEQUENCE [LARGE SCALE GENOMIC DNA]</scope>
    <source>
        <strain evidence="2 3">CY1220</strain>
    </source>
</reference>
<proteinExistence type="predicted"/>
<dbReference type="Pfam" id="PF08668">
    <property type="entry name" value="HDOD"/>
    <property type="match status" value="1"/>
</dbReference>